<evidence type="ECO:0000256" key="2">
    <source>
        <dbReference type="ARBA" id="ARBA00022527"/>
    </source>
</evidence>
<dbReference type="FunFam" id="2.60.120.430:FF:000003">
    <property type="entry name" value="FERONIA receptor-like kinase"/>
    <property type="match status" value="1"/>
</dbReference>
<dbReference type="Gene3D" id="3.30.200.20">
    <property type="entry name" value="Phosphorylase Kinase, domain 1"/>
    <property type="match status" value="1"/>
</dbReference>
<proteinExistence type="evidence at transcript level"/>
<keyword evidence="5 14" id="KW-0732">Signal</keyword>
<keyword evidence="4 13" id="KW-0812">Transmembrane</keyword>
<evidence type="ECO:0000256" key="14">
    <source>
        <dbReference type="SAM" id="SignalP"/>
    </source>
</evidence>
<dbReference type="GO" id="GO:0005524">
    <property type="term" value="F:ATP binding"/>
    <property type="evidence" value="ECO:0007669"/>
    <property type="project" value="UniProtKB-UniRule"/>
</dbReference>
<evidence type="ECO:0000256" key="7">
    <source>
        <dbReference type="ARBA" id="ARBA00022777"/>
    </source>
</evidence>
<evidence type="ECO:0000256" key="5">
    <source>
        <dbReference type="ARBA" id="ARBA00022729"/>
    </source>
</evidence>
<evidence type="ECO:0000256" key="3">
    <source>
        <dbReference type="ARBA" id="ARBA00022679"/>
    </source>
</evidence>
<feature type="signal peptide" evidence="14">
    <location>
        <begin position="1"/>
        <end position="23"/>
    </location>
</feature>
<dbReference type="CDD" id="cd14066">
    <property type="entry name" value="STKc_IRAK"/>
    <property type="match status" value="1"/>
</dbReference>
<dbReference type="GO" id="GO:0004674">
    <property type="term" value="F:protein serine/threonine kinase activity"/>
    <property type="evidence" value="ECO:0007669"/>
    <property type="project" value="UniProtKB-KW"/>
</dbReference>
<dbReference type="Pfam" id="PF12819">
    <property type="entry name" value="Malectin_like"/>
    <property type="match status" value="1"/>
</dbReference>
<feature type="domain" description="Protein kinase" evidence="15">
    <location>
        <begin position="514"/>
        <end position="789"/>
    </location>
</feature>
<sequence length="841" mass="93694">MIPVLGPLCLCLLLHIVAQLVAGDSQLIYTPVEDITIACGESGTQISKFDNRTWNTDINSEFFPMEQDQVGNSTSQVRKAPSSSFTGRVPYTTARLSHSEFTYTFTLTTGQKFIRLYFYHASYADFDRSKALFSVKAGGYTLLQDFNASATVDASGVETIYKEFCLNIYGGDQSLNITFIPSKAEQAYAFINGIEIVSMPTYLYYTAPQSNGPAYIGEEGNFPIGENTAMEMFYRINIGGSPVSSNQDTGMYRNWDGEDETYLDESSRNITVSPSNPSIQLKFGRIPEYSAPKEVYKTGRSIDTNKTNNRSYNLTWEFHVDSNYPYLVRLHFCEIEIFKIGGERTFVIYIGNQAVDTADIVGWSGGNGIPVYRDYVVALSDLGRQKKVSLFITLQAFQMDWTIEYNNAILNGLEILKLINSKDQQTGSSTNPKVTLLSPRTSKNSTHMLVIVAGVISSIVVFSAFGIFVFRQRQKVSGNSHSTMKLTMTPSSSSPSYLCRYFSLAEIKAATKNFHQTSVIGVGGFGNVYKGCIDGGATPVAIKRLKPESSQGAHEFKTEIELLSQLRHRHLVSLIGYCTDKGEMILVYDYMARGSLRDHLYHTNNSTLSWDQRLQICIGTAQGLQYLHGGAKGTIIHRDVKSTNILLDEKWVAKVSDFGLSKVGSANMSKTHISTVVKGSFGYLDPEYYRRQRLTEKSDVYSFGVVLFEVLCARPAVINTEEMRQMNLSEWAKSCLHKGELDQIIDPSLTGKIATESLNKFVEIAMSCVHENGVERPSMDDVLRGLEFALQIHHSPEKDINSIERKVKTEPSSREPSCATKDSITCISETIFSEINNPSGR</sequence>
<dbReference type="Gene3D" id="2.60.120.430">
    <property type="entry name" value="Galactose-binding lectin"/>
    <property type="match status" value="2"/>
</dbReference>
<dbReference type="PROSITE" id="PS00107">
    <property type="entry name" value="PROTEIN_KINASE_ATP"/>
    <property type="match status" value="1"/>
</dbReference>
<evidence type="ECO:0000256" key="12">
    <source>
        <dbReference type="PROSITE-ProRule" id="PRU10141"/>
    </source>
</evidence>
<dbReference type="PANTHER" id="PTHR34590">
    <property type="entry name" value="OS03G0124300 PROTEIN-RELATED"/>
    <property type="match status" value="1"/>
</dbReference>
<dbReference type="FunFam" id="2.60.120.430:FF:000007">
    <property type="entry name" value="FERONIA receptor-like kinase"/>
    <property type="match status" value="1"/>
</dbReference>
<dbReference type="GO" id="GO:0016020">
    <property type="term" value="C:membrane"/>
    <property type="evidence" value="ECO:0007669"/>
    <property type="project" value="UniProtKB-SubCell"/>
</dbReference>
<keyword evidence="8 12" id="KW-0067">ATP-binding</keyword>
<evidence type="ECO:0000256" key="6">
    <source>
        <dbReference type="ARBA" id="ARBA00022741"/>
    </source>
</evidence>
<dbReference type="FunFam" id="3.30.200.20:FF:000039">
    <property type="entry name" value="receptor-like protein kinase FERONIA"/>
    <property type="match status" value="1"/>
</dbReference>
<dbReference type="SMART" id="SM00220">
    <property type="entry name" value="S_TKc"/>
    <property type="match status" value="1"/>
</dbReference>
<evidence type="ECO:0000256" key="10">
    <source>
        <dbReference type="ARBA" id="ARBA00023136"/>
    </source>
</evidence>
<dbReference type="PANTHER" id="PTHR34590:SF15">
    <property type="entry name" value="PROTEIN KINASE DOMAIN-CONTAINING PROTEIN"/>
    <property type="match status" value="1"/>
</dbReference>
<evidence type="ECO:0000256" key="1">
    <source>
        <dbReference type="ARBA" id="ARBA00004479"/>
    </source>
</evidence>
<keyword evidence="6 12" id="KW-0547">Nucleotide-binding</keyword>
<evidence type="ECO:0000256" key="4">
    <source>
        <dbReference type="ARBA" id="ARBA00022692"/>
    </source>
</evidence>
<dbReference type="InterPro" id="IPR024788">
    <property type="entry name" value="Malectin-like_Carb-bd_dom"/>
</dbReference>
<dbReference type="InterPro" id="IPR001245">
    <property type="entry name" value="Ser-Thr/Tyr_kinase_cat_dom"/>
</dbReference>
<dbReference type="EMBL" id="KX374340">
    <property type="protein sequence ID" value="APC23825.1"/>
    <property type="molecule type" value="mRNA"/>
</dbReference>
<dbReference type="InterPro" id="IPR017441">
    <property type="entry name" value="Protein_kinase_ATP_BS"/>
</dbReference>
<protein>
    <submittedName>
        <fullName evidence="16">MRLK52</fullName>
    </submittedName>
</protein>
<feature type="chain" id="PRO_5009611450" evidence="14">
    <location>
        <begin position="24"/>
        <end position="841"/>
    </location>
</feature>
<dbReference type="AlphaFoldDB" id="A0A1J0F5V2"/>
<dbReference type="PROSITE" id="PS00108">
    <property type="entry name" value="PROTEIN_KINASE_ST"/>
    <property type="match status" value="1"/>
</dbReference>
<accession>A0A1J0F5V2</accession>
<comment type="subcellular location">
    <subcellularLocation>
        <location evidence="1">Membrane</location>
        <topology evidence="1">Single-pass type I membrane protein</topology>
    </subcellularLocation>
</comment>
<dbReference type="PROSITE" id="PS50011">
    <property type="entry name" value="PROTEIN_KINASE_DOM"/>
    <property type="match status" value="1"/>
</dbReference>
<keyword evidence="11" id="KW-0325">Glycoprotein</keyword>
<feature type="transmembrane region" description="Helical" evidence="13">
    <location>
        <begin position="448"/>
        <end position="470"/>
    </location>
</feature>
<dbReference type="GO" id="GO:0010038">
    <property type="term" value="P:response to metal ion"/>
    <property type="evidence" value="ECO:0007669"/>
    <property type="project" value="UniProtKB-ARBA"/>
</dbReference>
<feature type="binding site" evidence="12">
    <location>
        <position position="543"/>
    </location>
    <ligand>
        <name>ATP</name>
        <dbReference type="ChEBI" id="CHEBI:30616"/>
    </ligand>
</feature>
<dbReference type="GO" id="GO:0004714">
    <property type="term" value="F:transmembrane receptor protein tyrosine kinase activity"/>
    <property type="evidence" value="ECO:0007669"/>
    <property type="project" value="InterPro"/>
</dbReference>
<evidence type="ECO:0000256" key="8">
    <source>
        <dbReference type="ARBA" id="ARBA00022840"/>
    </source>
</evidence>
<keyword evidence="2" id="KW-0723">Serine/threonine-protein kinase</keyword>
<dbReference type="Pfam" id="PF07714">
    <property type="entry name" value="PK_Tyr_Ser-Thr"/>
    <property type="match status" value="1"/>
</dbReference>
<evidence type="ECO:0000259" key="15">
    <source>
        <dbReference type="PROSITE" id="PS50011"/>
    </source>
</evidence>
<dbReference type="InterPro" id="IPR011009">
    <property type="entry name" value="Kinase-like_dom_sf"/>
</dbReference>
<dbReference type="FunFam" id="1.10.510.10:FF:000252">
    <property type="entry name" value="Receptor-like protein kinase FERONIA"/>
    <property type="match status" value="1"/>
</dbReference>
<keyword evidence="10 13" id="KW-0472">Membrane</keyword>
<keyword evidence="7" id="KW-0418">Kinase</keyword>
<dbReference type="InterPro" id="IPR008271">
    <property type="entry name" value="Ser/Thr_kinase_AS"/>
</dbReference>
<evidence type="ECO:0000256" key="11">
    <source>
        <dbReference type="ARBA" id="ARBA00023180"/>
    </source>
</evidence>
<dbReference type="InterPro" id="IPR045272">
    <property type="entry name" value="ANXUR1/2-like"/>
</dbReference>
<evidence type="ECO:0000313" key="16">
    <source>
        <dbReference type="EMBL" id="APC23825.1"/>
    </source>
</evidence>
<keyword evidence="9 13" id="KW-1133">Transmembrane helix</keyword>
<evidence type="ECO:0000256" key="9">
    <source>
        <dbReference type="ARBA" id="ARBA00022989"/>
    </source>
</evidence>
<dbReference type="SUPFAM" id="SSF56112">
    <property type="entry name" value="Protein kinase-like (PK-like)"/>
    <property type="match status" value="1"/>
</dbReference>
<keyword evidence="3" id="KW-0808">Transferase</keyword>
<dbReference type="Gene3D" id="1.10.510.10">
    <property type="entry name" value="Transferase(Phosphotransferase) domain 1"/>
    <property type="match status" value="1"/>
</dbReference>
<name>A0A1J0F5V2_FRAAN</name>
<reference evidence="16" key="1">
    <citation type="submission" date="2016-06" db="EMBL/GenBank/DDBJ databases">
        <title>Cloning and characterization of the FERONIA gene from Fragaria x ananassa.</title>
        <authorList>
            <person name="Jia M.R."/>
            <person name="Li B.B."/>
            <person name="Jia W.S."/>
        </authorList>
    </citation>
    <scope>NUCLEOTIDE SEQUENCE</scope>
</reference>
<evidence type="ECO:0000256" key="13">
    <source>
        <dbReference type="SAM" id="Phobius"/>
    </source>
</evidence>
<dbReference type="InterPro" id="IPR000719">
    <property type="entry name" value="Prot_kinase_dom"/>
</dbReference>
<organism evidence="16">
    <name type="scientific">Fragaria ananassa</name>
    <name type="common">Strawberry</name>
    <name type="synonym">Fragaria chiloensis x Fragaria virginiana</name>
    <dbReference type="NCBI Taxonomy" id="3747"/>
    <lineage>
        <taxon>Eukaryota</taxon>
        <taxon>Viridiplantae</taxon>
        <taxon>Streptophyta</taxon>
        <taxon>Embryophyta</taxon>
        <taxon>Tracheophyta</taxon>
        <taxon>Spermatophyta</taxon>
        <taxon>Magnoliopsida</taxon>
        <taxon>eudicotyledons</taxon>
        <taxon>Gunneridae</taxon>
        <taxon>Pentapetalae</taxon>
        <taxon>rosids</taxon>
        <taxon>fabids</taxon>
        <taxon>Rosales</taxon>
        <taxon>Rosaceae</taxon>
        <taxon>Rosoideae</taxon>
        <taxon>Potentilleae</taxon>
        <taxon>Fragariinae</taxon>
        <taxon>Fragaria</taxon>
    </lineage>
</organism>